<keyword evidence="7" id="KW-1185">Reference proteome</keyword>
<accession>A0A1V6Z752</accession>
<dbReference type="OMA" id="CAGCAKI"/>
<dbReference type="Gene3D" id="3.40.50.300">
    <property type="entry name" value="P-loop containing nucleotide triphosphate hydrolases"/>
    <property type="match status" value="1"/>
</dbReference>
<evidence type="ECO:0000259" key="5">
    <source>
        <dbReference type="PROSITE" id="PS50052"/>
    </source>
</evidence>
<protein>
    <recommendedName>
        <fullName evidence="5">Guanylate kinase-like domain-containing protein</fullName>
    </recommendedName>
</protein>
<dbReference type="Pfam" id="PF00625">
    <property type="entry name" value="Guanylate_kin"/>
    <property type="match status" value="1"/>
</dbReference>
<feature type="compositionally biased region" description="Basic and acidic residues" evidence="4">
    <location>
        <begin position="1"/>
        <end position="11"/>
    </location>
</feature>
<dbReference type="PROSITE" id="PS50052">
    <property type="entry name" value="GUANYLATE_KINASE_2"/>
    <property type="match status" value="1"/>
</dbReference>
<dbReference type="SMART" id="SM00072">
    <property type="entry name" value="GuKc"/>
    <property type="match status" value="1"/>
</dbReference>
<dbReference type="InterPro" id="IPR027417">
    <property type="entry name" value="P-loop_NTPase"/>
</dbReference>
<dbReference type="InterPro" id="IPR008145">
    <property type="entry name" value="GK/Ca_channel_bsu"/>
</dbReference>
<comment type="caution">
    <text evidence="6">The sequence shown here is derived from an EMBL/GenBank/DDBJ whole genome shotgun (WGS) entry which is preliminary data.</text>
</comment>
<evidence type="ECO:0000256" key="3">
    <source>
        <dbReference type="ARBA" id="ARBA00022777"/>
    </source>
</evidence>
<dbReference type="PANTHER" id="PTHR23117">
    <property type="entry name" value="GUANYLATE KINASE-RELATED"/>
    <property type="match status" value="1"/>
</dbReference>
<evidence type="ECO:0000256" key="4">
    <source>
        <dbReference type="SAM" id="MobiDB-lite"/>
    </source>
</evidence>
<evidence type="ECO:0000313" key="7">
    <source>
        <dbReference type="Proteomes" id="UP000191691"/>
    </source>
</evidence>
<dbReference type="InterPro" id="IPR008144">
    <property type="entry name" value="Guanylate_kin-like_dom"/>
</dbReference>
<dbReference type="PANTHER" id="PTHR23117:SF13">
    <property type="entry name" value="GUANYLATE KINASE"/>
    <property type="match status" value="1"/>
</dbReference>
<dbReference type="Proteomes" id="UP000191691">
    <property type="component" value="Unassembled WGS sequence"/>
</dbReference>
<evidence type="ECO:0000256" key="2">
    <source>
        <dbReference type="ARBA" id="ARBA00022679"/>
    </source>
</evidence>
<dbReference type="SUPFAM" id="SSF52540">
    <property type="entry name" value="P-loop containing nucleoside triphosphate hydrolases"/>
    <property type="match status" value="1"/>
</dbReference>
<dbReference type="GO" id="GO:0005829">
    <property type="term" value="C:cytosol"/>
    <property type="evidence" value="ECO:0007669"/>
    <property type="project" value="TreeGrafter"/>
</dbReference>
<keyword evidence="3" id="KW-0418">Kinase</keyword>
<dbReference type="STRING" id="60175.A0A1V6Z752"/>
<dbReference type="EMBL" id="MOOB01000002">
    <property type="protein sequence ID" value="OQE95487.1"/>
    <property type="molecule type" value="Genomic_DNA"/>
</dbReference>
<gene>
    <name evidence="6" type="ORF">PENNAL_c0002G11199</name>
</gene>
<evidence type="ECO:0000256" key="1">
    <source>
        <dbReference type="ARBA" id="ARBA00005790"/>
    </source>
</evidence>
<dbReference type="AlphaFoldDB" id="A0A1V6Z752"/>
<feature type="region of interest" description="Disordered" evidence="4">
    <location>
        <begin position="1"/>
        <end position="22"/>
    </location>
</feature>
<dbReference type="InterPro" id="IPR020590">
    <property type="entry name" value="Guanylate_kinase_CS"/>
</dbReference>
<keyword evidence="2" id="KW-0808">Transferase</keyword>
<proteinExistence type="inferred from homology"/>
<comment type="similarity">
    <text evidence="1">Belongs to the guanylate kinase family.</text>
</comment>
<organism evidence="6 7">
    <name type="scientific">Penicillium nalgiovense</name>
    <dbReference type="NCBI Taxonomy" id="60175"/>
    <lineage>
        <taxon>Eukaryota</taxon>
        <taxon>Fungi</taxon>
        <taxon>Dikarya</taxon>
        <taxon>Ascomycota</taxon>
        <taxon>Pezizomycotina</taxon>
        <taxon>Eurotiomycetes</taxon>
        <taxon>Eurotiomycetidae</taxon>
        <taxon>Eurotiales</taxon>
        <taxon>Aspergillaceae</taxon>
        <taxon>Penicillium</taxon>
    </lineage>
</organism>
<sequence>MTSSPPDRRPLDISGPSGAGKGTLAQKLIDAHPNTFELTVSHTTRQPRPGEKEGISYHFVSVETYNTLKLNGGLIEDAMYTGDFYGTSKAALAAIFEKQLIPLLDIGDDWRKANENEP</sequence>
<feature type="domain" description="Guanylate kinase-like" evidence="5">
    <location>
        <begin position="8"/>
        <end position="118"/>
    </location>
</feature>
<dbReference type="FunFam" id="3.30.63.10:FF:000002">
    <property type="entry name" value="Guanylate kinase 1"/>
    <property type="match status" value="1"/>
</dbReference>
<dbReference type="GO" id="GO:0004385">
    <property type="term" value="F:GMP kinase activity"/>
    <property type="evidence" value="ECO:0007669"/>
    <property type="project" value="TreeGrafter"/>
</dbReference>
<reference evidence="7" key="1">
    <citation type="journal article" date="2017" name="Nat. Microbiol.">
        <title>Global analysis of biosynthetic gene clusters reveals vast potential of secondary metabolite production in Penicillium species.</title>
        <authorList>
            <person name="Nielsen J.C."/>
            <person name="Grijseels S."/>
            <person name="Prigent S."/>
            <person name="Ji B."/>
            <person name="Dainat J."/>
            <person name="Nielsen K.F."/>
            <person name="Frisvad J.C."/>
            <person name="Workman M."/>
            <person name="Nielsen J."/>
        </authorList>
    </citation>
    <scope>NUCLEOTIDE SEQUENCE [LARGE SCALE GENOMIC DNA]</scope>
    <source>
        <strain evidence="7">IBT 13039</strain>
    </source>
</reference>
<evidence type="ECO:0000313" key="6">
    <source>
        <dbReference type="EMBL" id="OQE95487.1"/>
    </source>
</evidence>
<dbReference type="CDD" id="cd00071">
    <property type="entry name" value="GMPK"/>
    <property type="match status" value="1"/>
</dbReference>
<dbReference type="PROSITE" id="PS00856">
    <property type="entry name" value="GUANYLATE_KINASE_1"/>
    <property type="match status" value="1"/>
</dbReference>
<name>A0A1V6Z752_PENNA</name>